<dbReference type="EMBL" id="JACCFK010000001">
    <property type="protein sequence ID" value="NYI90173.1"/>
    <property type="molecule type" value="Genomic_DNA"/>
</dbReference>
<sequence length="69" mass="7553">MTTTPTRRSTRMPLRVSATVELVSLAILVGNRATADPPGAPDRGAERDERICRATAESCRKPSNNPREF</sequence>
<proteinExistence type="predicted"/>
<evidence type="ECO:0000313" key="2">
    <source>
        <dbReference type="Proteomes" id="UP000549616"/>
    </source>
</evidence>
<organism evidence="1 2">
    <name type="scientific">Amycolatopsis endophytica</name>
    <dbReference type="NCBI Taxonomy" id="860233"/>
    <lineage>
        <taxon>Bacteria</taxon>
        <taxon>Bacillati</taxon>
        <taxon>Actinomycetota</taxon>
        <taxon>Actinomycetes</taxon>
        <taxon>Pseudonocardiales</taxon>
        <taxon>Pseudonocardiaceae</taxon>
        <taxon>Amycolatopsis</taxon>
    </lineage>
</organism>
<keyword evidence="2" id="KW-1185">Reference proteome</keyword>
<dbReference type="AlphaFoldDB" id="A0A853B4N8"/>
<accession>A0A853B4N8</accession>
<evidence type="ECO:0000313" key="1">
    <source>
        <dbReference type="EMBL" id="NYI90173.1"/>
    </source>
</evidence>
<comment type="caution">
    <text evidence="1">The sequence shown here is derived from an EMBL/GenBank/DDBJ whole genome shotgun (WGS) entry which is preliminary data.</text>
</comment>
<name>A0A853B4N8_9PSEU</name>
<gene>
    <name evidence="1" type="ORF">HNR02_003496</name>
</gene>
<protein>
    <submittedName>
        <fullName evidence="1">Uncharacterized protein</fullName>
    </submittedName>
</protein>
<reference evidence="1 2" key="1">
    <citation type="submission" date="2020-07" db="EMBL/GenBank/DDBJ databases">
        <title>Sequencing the genomes of 1000 actinobacteria strains.</title>
        <authorList>
            <person name="Klenk H.-P."/>
        </authorList>
    </citation>
    <scope>NUCLEOTIDE SEQUENCE [LARGE SCALE GENOMIC DNA]</scope>
    <source>
        <strain evidence="1 2">DSM 104006</strain>
    </source>
</reference>
<dbReference type="Proteomes" id="UP000549616">
    <property type="component" value="Unassembled WGS sequence"/>
</dbReference>
<dbReference type="RefSeq" id="WP_179774218.1">
    <property type="nucleotide sequence ID" value="NZ_JACCFK010000001.1"/>
</dbReference>